<evidence type="ECO:0000313" key="3">
    <source>
        <dbReference type="WBParaSite" id="Pan_g1257.t1"/>
    </source>
</evidence>
<protein>
    <submittedName>
        <fullName evidence="3">Ricin B-type lectin domain-containing protein</fullName>
    </submittedName>
</protein>
<evidence type="ECO:0000313" key="2">
    <source>
        <dbReference type="Proteomes" id="UP000492821"/>
    </source>
</evidence>
<evidence type="ECO:0000256" key="1">
    <source>
        <dbReference type="SAM" id="Phobius"/>
    </source>
</evidence>
<keyword evidence="1" id="KW-0812">Transmembrane</keyword>
<keyword evidence="2" id="KW-1185">Reference proteome</keyword>
<dbReference type="WBParaSite" id="Pan_g1257.t1">
    <property type="protein sequence ID" value="Pan_g1257.t1"/>
    <property type="gene ID" value="Pan_g1257"/>
</dbReference>
<dbReference type="AlphaFoldDB" id="A0A7E4UT94"/>
<dbReference type="Proteomes" id="UP000492821">
    <property type="component" value="Unassembled WGS sequence"/>
</dbReference>
<keyword evidence="1" id="KW-0472">Membrane</keyword>
<accession>A0A7E4UT94</accession>
<name>A0A7E4UT94_PANRE</name>
<sequence>MHPTLPLFAVLTQVRAADIVKYVKDGALITGLGTVKLNNPQPVQFEIDGIDSCRGELWMCYQHTVSNPVPYLFCDRGFCPIEVSLEQKFAHDFKDVVDGNNIKFTLDVGKERMCPADTTDGYQSWQFVKIPTGCDLIILGATDPMGEAKLIFYILGGAAAVILYLFMFFPST</sequence>
<organism evidence="2 3">
    <name type="scientific">Panagrellus redivivus</name>
    <name type="common">Microworm</name>
    <dbReference type="NCBI Taxonomy" id="6233"/>
    <lineage>
        <taxon>Eukaryota</taxon>
        <taxon>Metazoa</taxon>
        <taxon>Ecdysozoa</taxon>
        <taxon>Nematoda</taxon>
        <taxon>Chromadorea</taxon>
        <taxon>Rhabditida</taxon>
        <taxon>Tylenchina</taxon>
        <taxon>Panagrolaimomorpha</taxon>
        <taxon>Panagrolaimoidea</taxon>
        <taxon>Panagrolaimidae</taxon>
        <taxon>Panagrellus</taxon>
    </lineage>
</organism>
<feature type="transmembrane region" description="Helical" evidence="1">
    <location>
        <begin position="150"/>
        <end position="169"/>
    </location>
</feature>
<proteinExistence type="predicted"/>
<reference evidence="3" key="2">
    <citation type="submission" date="2020-10" db="UniProtKB">
        <authorList>
            <consortium name="WormBaseParasite"/>
        </authorList>
    </citation>
    <scope>IDENTIFICATION</scope>
</reference>
<keyword evidence="1" id="KW-1133">Transmembrane helix</keyword>
<reference evidence="2" key="1">
    <citation type="journal article" date="2013" name="Genetics">
        <title>The draft genome and transcriptome of Panagrellus redivivus are shaped by the harsh demands of a free-living lifestyle.</title>
        <authorList>
            <person name="Srinivasan J."/>
            <person name="Dillman A.R."/>
            <person name="Macchietto M.G."/>
            <person name="Heikkinen L."/>
            <person name="Lakso M."/>
            <person name="Fracchia K.M."/>
            <person name="Antoshechkin I."/>
            <person name="Mortazavi A."/>
            <person name="Wong G."/>
            <person name="Sternberg P.W."/>
        </authorList>
    </citation>
    <scope>NUCLEOTIDE SEQUENCE [LARGE SCALE GENOMIC DNA]</scope>
    <source>
        <strain evidence="2">MT8872</strain>
    </source>
</reference>